<keyword evidence="2" id="KW-1185">Reference proteome</keyword>
<organism evidence="1 2">
    <name type="scientific">Effusibacillus dendaii</name>
    <dbReference type="NCBI Taxonomy" id="2743772"/>
    <lineage>
        <taxon>Bacteria</taxon>
        <taxon>Bacillati</taxon>
        <taxon>Bacillota</taxon>
        <taxon>Bacilli</taxon>
        <taxon>Bacillales</taxon>
        <taxon>Alicyclobacillaceae</taxon>
        <taxon>Effusibacillus</taxon>
    </lineage>
</organism>
<dbReference type="Gene3D" id="2.40.128.20">
    <property type="match status" value="1"/>
</dbReference>
<gene>
    <name evidence="1" type="ORF">skT53_26180</name>
</gene>
<name>A0A7I8DBS7_9BACL</name>
<dbReference type="SUPFAM" id="SSF50814">
    <property type="entry name" value="Lipocalins"/>
    <property type="match status" value="1"/>
</dbReference>
<dbReference type="AlphaFoldDB" id="A0A7I8DBS7"/>
<evidence type="ECO:0008006" key="3">
    <source>
        <dbReference type="Google" id="ProtNLM"/>
    </source>
</evidence>
<reference evidence="1 2" key="1">
    <citation type="submission" date="2020-08" db="EMBL/GenBank/DDBJ databases">
        <title>Complete Genome Sequence of Effusibacillus dendaii Strain skT53, Isolated from Farmland soil.</title>
        <authorList>
            <person name="Konishi T."/>
            <person name="Kawasaki H."/>
        </authorList>
    </citation>
    <scope>NUCLEOTIDE SEQUENCE [LARGE SCALE GENOMIC DNA]</scope>
    <source>
        <strain evidence="2">skT53</strain>
    </source>
</reference>
<sequence>MEKIPVRIQIDTKQAFDQHTDRFQTYETGLLYQKENAIYLTYHESNDDRKEIRTVWKVKPTEAVLIRQGGTGLRARFEEGAVDRTALVTEHGTWPIEIQTSYLRHNLSLNGGSLRVAYQMDMSGAISQMELDIQVKVLSEIHKEVHNRDGKRG</sequence>
<dbReference type="KEGG" id="eff:skT53_26180"/>
<accession>A0A7I8DBS7</accession>
<proteinExistence type="predicted"/>
<dbReference type="Proteomes" id="UP000593802">
    <property type="component" value="Chromosome"/>
</dbReference>
<dbReference type="InterPro" id="IPR015231">
    <property type="entry name" value="DUF1934"/>
</dbReference>
<dbReference type="Pfam" id="PF09148">
    <property type="entry name" value="DUF1934"/>
    <property type="match status" value="1"/>
</dbReference>
<evidence type="ECO:0000313" key="2">
    <source>
        <dbReference type="Proteomes" id="UP000593802"/>
    </source>
</evidence>
<dbReference type="InterPro" id="IPR012674">
    <property type="entry name" value="Calycin"/>
</dbReference>
<dbReference type="RefSeq" id="WP_200757843.1">
    <property type="nucleotide sequence ID" value="NZ_AP023366.1"/>
</dbReference>
<protein>
    <recommendedName>
        <fullName evidence="3">DUF1934 domain-containing protein</fullName>
    </recommendedName>
</protein>
<evidence type="ECO:0000313" key="1">
    <source>
        <dbReference type="EMBL" id="BCJ87633.1"/>
    </source>
</evidence>
<dbReference type="EMBL" id="AP023366">
    <property type="protein sequence ID" value="BCJ87633.1"/>
    <property type="molecule type" value="Genomic_DNA"/>
</dbReference>